<sequence length="293" mass="33401">MLLPPNYRTCCSIYSRVTMRGIIYATLLTLISGRSSNSSTLSATSISSHHSSLQPSSAALQSTSIDMAMPYRYSFHVKPDTAIANSLEEYKLDRWGFVIYRCTYGSQEKWDKFLALAKQEARDYLERWGTGDLSVYDKIDWTVIEDAETLDGASILNTTRKFRAWVEADGRAEMQGSVFTDTWQYAPRYHYFMHVDEESLESVVDDEKARDRAAGYFCKIIYPSSVMGREEARVAGEIPDDQDPLDEQLELLDCIKKVKLGSLVELYVTLLNLDSWYNIYVDVDYDHVGIADV</sequence>
<name>A0AAN6N6B1_9PEZI</name>
<evidence type="ECO:0000313" key="2">
    <source>
        <dbReference type="Proteomes" id="UP001303473"/>
    </source>
</evidence>
<keyword evidence="2" id="KW-1185">Reference proteome</keyword>
<gene>
    <name evidence="1" type="ORF">QBC46DRAFT_388211</name>
</gene>
<dbReference type="Proteomes" id="UP001303473">
    <property type="component" value="Unassembled WGS sequence"/>
</dbReference>
<protein>
    <submittedName>
        <fullName evidence="1">Uncharacterized protein</fullName>
    </submittedName>
</protein>
<evidence type="ECO:0000313" key="1">
    <source>
        <dbReference type="EMBL" id="KAK3939341.1"/>
    </source>
</evidence>
<organism evidence="1 2">
    <name type="scientific">Diplogelasinospora grovesii</name>
    <dbReference type="NCBI Taxonomy" id="303347"/>
    <lineage>
        <taxon>Eukaryota</taxon>
        <taxon>Fungi</taxon>
        <taxon>Dikarya</taxon>
        <taxon>Ascomycota</taxon>
        <taxon>Pezizomycotina</taxon>
        <taxon>Sordariomycetes</taxon>
        <taxon>Sordariomycetidae</taxon>
        <taxon>Sordariales</taxon>
        <taxon>Diplogelasinosporaceae</taxon>
        <taxon>Diplogelasinospora</taxon>
    </lineage>
</organism>
<dbReference type="AlphaFoldDB" id="A0AAN6N6B1"/>
<accession>A0AAN6N6B1</accession>
<comment type="caution">
    <text evidence="1">The sequence shown here is derived from an EMBL/GenBank/DDBJ whole genome shotgun (WGS) entry which is preliminary data.</text>
</comment>
<dbReference type="EMBL" id="MU853813">
    <property type="protein sequence ID" value="KAK3939341.1"/>
    <property type="molecule type" value="Genomic_DNA"/>
</dbReference>
<reference evidence="2" key="1">
    <citation type="journal article" date="2023" name="Mol. Phylogenet. Evol.">
        <title>Genome-scale phylogeny and comparative genomics of the fungal order Sordariales.</title>
        <authorList>
            <person name="Hensen N."/>
            <person name="Bonometti L."/>
            <person name="Westerberg I."/>
            <person name="Brannstrom I.O."/>
            <person name="Guillou S."/>
            <person name="Cros-Aarteil S."/>
            <person name="Calhoun S."/>
            <person name="Haridas S."/>
            <person name="Kuo A."/>
            <person name="Mondo S."/>
            <person name="Pangilinan J."/>
            <person name="Riley R."/>
            <person name="LaButti K."/>
            <person name="Andreopoulos B."/>
            <person name="Lipzen A."/>
            <person name="Chen C."/>
            <person name="Yan M."/>
            <person name="Daum C."/>
            <person name="Ng V."/>
            <person name="Clum A."/>
            <person name="Steindorff A."/>
            <person name="Ohm R.A."/>
            <person name="Martin F."/>
            <person name="Silar P."/>
            <person name="Natvig D.O."/>
            <person name="Lalanne C."/>
            <person name="Gautier V."/>
            <person name="Ament-Velasquez S.L."/>
            <person name="Kruys A."/>
            <person name="Hutchinson M.I."/>
            <person name="Powell A.J."/>
            <person name="Barry K."/>
            <person name="Miller A.N."/>
            <person name="Grigoriev I.V."/>
            <person name="Debuchy R."/>
            <person name="Gladieux P."/>
            <person name="Hiltunen Thoren M."/>
            <person name="Johannesson H."/>
        </authorList>
    </citation>
    <scope>NUCLEOTIDE SEQUENCE [LARGE SCALE GENOMIC DNA]</scope>
    <source>
        <strain evidence="2">CBS 340.73</strain>
    </source>
</reference>
<proteinExistence type="predicted"/>